<evidence type="ECO:0000313" key="1">
    <source>
        <dbReference type="EMBL" id="KAJ7985143.1"/>
    </source>
</evidence>
<reference evidence="1" key="1">
    <citation type="submission" date="2021-05" db="EMBL/GenBank/DDBJ databases">
        <authorList>
            <person name="Pan Q."/>
            <person name="Jouanno E."/>
            <person name="Zahm M."/>
            <person name="Klopp C."/>
            <person name="Cabau C."/>
            <person name="Louis A."/>
            <person name="Berthelot C."/>
            <person name="Parey E."/>
            <person name="Roest Crollius H."/>
            <person name="Montfort J."/>
            <person name="Robinson-Rechavi M."/>
            <person name="Bouchez O."/>
            <person name="Lampietro C."/>
            <person name="Lopez Roques C."/>
            <person name="Donnadieu C."/>
            <person name="Postlethwait J."/>
            <person name="Bobe J."/>
            <person name="Dillon D."/>
            <person name="Chandos A."/>
            <person name="von Hippel F."/>
            <person name="Guiguen Y."/>
        </authorList>
    </citation>
    <scope>NUCLEOTIDE SEQUENCE</scope>
    <source>
        <strain evidence="1">YG-Jan2019</strain>
    </source>
</reference>
<protein>
    <submittedName>
        <fullName evidence="1">Uncharacterized protein</fullName>
    </submittedName>
</protein>
<organism evidence="1 2">
    <name type="scientific">Dallia pectoralis</name>
    <name type="common">Alaska blackfish</name>
    <dbReference type="NCBI Taxonomy" id="75939"/>
    <lineage>
        <taxon>Eukaryota</taxon>
        <taxon>Metazoa</taxon>
        <taxon>Chordata</taxon>
        <taxon>Craniata</taxon>
        <taxon>Vertebrata</taxon>
        <taxon>Euteleostomi</taxon>
        <taxon>Actinopterygii</taxon>
        <taxon>Neopterygii</taxon>
        <taxon>Teleostei</taxon>
        <taxon>Protacanthopterygii</taxon>
        <taxon>Esociformes</taxon>
        <taxon>Umbridae</taxon>
        <taxon>Dallia</taxon>
    </lineage>
</organism>
<sequence>MTKKGKGSRVEKSSCAELLAEKDSDAETSEQAGAIATSAAAGSAEVPATNDDILTEIHKMKSAVHDRFDELNGSLSSLKSGLTAVNERVSTIEDAVESHEKRLDELKRRHESLASQCMMQQAKQDYLEKKNNRESRER</sequence>
<name>A0ACC2F1D9_DALPE</name>
<proteinExistence type="predicted"/>
<accession>A0ACC2F1D9</accession>
<gene>
    <name evidence="1" type="ORF">DPEC_G00349020</name>
</gene>
<keyword evidence="2" id="KW-1185">Reference proteome</keyword>
<evidence type="ECO:0000313" key="2">
    <source>
        <dbReference type="Proteomes" id="UP001157502"/>
    </source>
</evidence>
<dbReference type="EMBL" id="CM055763">
    <property type="protein sequence ID" value="KAJ7985143.1"/>
    <property type="molecule type" value="Genomic_DNA"/>
</dbReference>
<comment type="caution">
    <text evidence="1">The sequence shown here is derived from an EMBL/GenBank/DDBJ whole genome shotgun (WGS) entry which is preliminary data.</text>
</comment>
<dbReference type="Proteomes" id="UP001157502">
    <property type="component" value="Chromosome 36"/>
</dbReference>